<dbReference type="GO" id="GO:0036089">
    <property type="term" value="P:cleavage furrow formation"/>
    <property type="evidence" value="ECO:0007669"/>
    <property type="project" value="TreeGrafter"/>
</dbReference>
<evidence type="ECO:0000256" key="1">
    <source>
        <dbReference type="ARBA" id="ARBA00004180"/>
    </source>
</evidence>
<dbReference type="GO" id="GO:0045010">
    <property type="term" value="P:actin nucleation"/>
    <property type="evidence" value="ECO:0007669"/>
    <property type="project" value="InterPro"/>
</dbReference>
<evidence type="ECO:0000256" key="7">
    <source>
        <dbReference type="ARBA" id="ARBA00022490"/>
    </source>
</evidence>
<feature type="region of interest" description="Disordered" evidence="14">
    <location>
        <begin position="533"/>
        <end position="559"/>
    </location>
</feature>
<evidence type="ECO:0000256" key="14">
    <source>
        <dbReference type="SAM" id="MobiDB-lite"/>
    </source>
</evidence>
<keyword evidence="16" id="KW-1185">Reference proteome</keyword>
<dbReference type="CDD" id="cd22068">
    <property type="entry name" value="WH2_DmSpire_r3-like"/>
    <property type="match status" value="1"/>
</dbReference>
<keyword evidence="5" id="KW-0813">Transport</keyword>
<dbReference type="GO" id="GO:0030041">
    <property type="term" value="P:actin filament polymerization"/>
    <property type="evidence" value="ECO:0007669"/>
    <property type="project" value="TreeGrafter"/>
</dbReference>
<dbReference type="InterPro" id="IPR029901">
    <property type="entry name" value="Spire"/>
</dbReference>
<dbReference type="GO" id="GO:0015031">
    <property type="term" value="P:protein transport"/>
    <property type="evidence" value="ECO:0007669"/>
    <property type="project" value="UniProtKB-KW"/>
</dbReference>
<keyword evidence="13" id="KW-0968">Cytoplasmic vesicle</keyword>
<accession>A0A8J1UU56</accession>
<keyword evidence="12" id="KW-0206">Cytoskeleton</keyword>
<feature type="compositionally biased region" description="Polar residues" evidence="14">
    <location>
        <begin position="509"/>
        <end position="518"/>
    </location>
</feature>
<gene>
    <name evidence="15" type="ORF">OFUS_LOCUS5589</name>
</gene>
<evidence type="ECO:0000256" key="12">
    <source>
        <dbReference type="ARBA" id="ARBA00023212"/>
    </source>
</evidence>
<feature type="region of interest" description="Disordered" evidence="14">
    <location>
        <begin position="380"/>
        <end position="413"/>
    </location>
</feature>
<dbReference type="GO" id="GO:0048193">
    <property type="term" value="P:Golgi vesicle transport"/>
    <property type="evidence" value="ECO:0007669"/>
    <property type="project" value="TreeGrafter"/>
</dbReference>
<keyword evidence="7" id="KW-0963">Cytoplasm</keyword>
<evidence type="ECO:0000313" key="15">
    <source>
        <dbReference type="EMBL" id="CAH1778710.1"/>
    </source>
</evidence>
<keyword evidence="6" id="KW-1003">Cell membrane</keyword>
<evidence type="ECO:0000256" key="8">
    <source>
        <dbReference type="ARBA" id="ARBA00022737"/>
    </source>
</evidence>
<keyword evidence="11" id="KW-0009">Actin-binding</keyword>
<dbReference type="GO" id="GO:0051639">
    <property type="term" value="P:actin filament network formation"/>
    <property type="evidence" value="ECO:0007669"/>
    <property type="project" value="TreeGrafter"/>
</dbReference>
<feature type="compositionally biased region" description="Basic and acidic residues" evidence="14">
    <location>
        <begin position="533"/>
        <end position="542"/>
    </location>
</feature>
<dbReference type="GO" id="GO:0005856">
    <property type="term" value="C:cytoskeleton"/>
    <property type="evidence" value="ECO:0007669"/>
    <property type="project" value="UniProtKB-SubCell"/>
</dbReference>
<dbReference type="Gene3D" id="1.10.510.10">
    <property type="entry name" value="Transferase(Phosphotransferase) domain 1"/>
    <property type="match status" value="1"/>
</dbReference>
<dbReference type="Proteomes" id="UP000749559">
    <property type="component" value="Unassembled WGS sequence"/>
</dbReference>
<evidence type="ECO:0000256" key="5">
    <source>
        <dbReference type="ARBA" id="ARBA00022448"/>
    </source>
</evidence>
<evidence type="ECO:0000313" key="16">
    <source>
        <dbReference type="Proteomes" id="UP000749559"/>
    </source>
</evidence>
<evidence type="ECO:0000256" key="10">
    <source>
        <dbReference type="ARBA" id="ARBA00023136"/>
    </source>
</evidence>
<organism evidence="15 16">
    <name type="scientific">Owenia fusiformis</name>
    <name type="common">Polychaete worm</name>
    <dbReference type="NCBI Taxonomy" id="6347"/>
    <lineage>
        <taxon>Eukaryota</taxon>
        <taxon>Metazoa</taxon>
        <taxon>Spiralia</taxon>
        <taxon>Lophotrochozoa</taxon>
        <taxon>Annelida</taxon>
        <taxon>Polychaeta</taxon>
        <taxon>Sedentaria</taxon>
        <taxon>Canalipalpata</taxon>
        <taxon>Sabellida</taxon>
        <taxon>Oweniida</taxon>
        <taxon>Oweniidae</taxon>
        <taxon>Owenia</taxon>
    </lineage>
</organism>
<sequence length="802" mass="90451">MAEKVLRSDKNSENNTEFLPLKRIAGAFNTSINEEQAWAVCFQCSQCLLNRWQDLKYCTINYHTIHVFKDGKVCFDSGARSTISGLDQGHGDPGEEEIVEQLGRAIYDALDHGLGENEERKLSRSLEDLIFKMTQHDIDGADEGIEEDHRISLAQVIQACEEHLGSHQDAKSHYKAVCRALVTEALELTSFLEKITKEQKILKAEHNESTEGEHFLEDLRQSDWARFWLQVMRDLRQGVKLKSVDSDMRMRSVEYELTPYEMLMEDIRARRYELRQVMAPDEGGSSQCVKDDAHAVILEFIRSRPPLKAVSDRKLKPPPEQVLNIREQLMNAIRKEHQLRPIPGKIVETSRTKLCEGDETPQPTRKLIKPDLTLLLSNSFDEDVDDDDDDDDDYDDSFVLSPSPTPEDERFKVTPCDFSPFTPPDGDPQSPWQQKVIDLTLTDLDTSRHSLERRHSITVCESPMNSLMVAISPFQAHLHKSSSLKHGLDDLTDVHKDKTILPNGRDDSTVTSCTQSGNKIDGSDANAGAILRETPERRKGEAKACQSTLPNKSTSKSHRKQIANFTKSLQNPLECLSLTVEEVMHIRNVLTKAELETLLTVPGLYESVARGKVCFNCRKVKFSLLGDWGTHCKFCKRKVCKKCLRQMQIPSEHFENIPVFALSPGLKTPKNKDLIENESSGSAPNSPRLAVKDISTPSPDAVNVNGHKAETLNVNTSNSNPVMQRWHKAQQLLLSPRMGRGSIESPLLAICTDCKDMICHVIRASRVTLANAPDTGTLTLPQPTQRKVNRNFHLKLKPVYKL</sequence>
<comment type="subcellular location">
    <subcellularLocation>
        <location evidence="3">Cell membrane</location>
        <topology evidence="3">Peripheral membrane protein</topology>
        <orientation evidence="3">Cytoplasmic side</orientation>
    </subcellularLocation>
    <subcellularLocation>
        <location evidence="2">Cytoplasm</location>
        <location evidence="2">Cytoskeleton</location>
    </subcellularLocation>
    <subcellularLocation>
        <location evidence="1">Cytoplasmic vesicle membrane</location>
        <topology evidence="1">Peripheral membrane protein</topology>
        <orientation evidence="1">Cytoplasmic side</orientation>
    </subcellularLocation>
</comment>
<feature type="region of interest" description="Disordered" evidence="14">
    <location>
        <begin position="499"/>
        <end position="518"/>
    </location>
</feature>
<dbReference type="InterPro" id="IPR011011">
    <property type="entry name" value="Znf_FYVE_PHD"/>
</dbReference>
<dbReference type="GO" id="GO:0005938">
    <property type="term" value="C:cell cortex"/>
    <property type="evidence" value="ECO:0007669"/>
    <property type="project" value="TreeGrafter"/>
</dbReference>
<feature type="compositionally biased region" description="Basic and acidic residues" evidence="14">
    <location>
        <begin position="499"/>
        <end position="508"/>
    </location>
</feature>
<keyword evidence="9" id="KW-0653">Protein transport</keyword>
<dbReference type="PANTHER" id="PTHR21345">
    <property type="entry name" value="SPIRE"/>
    <property type="match status" value="1"/>
</dbReference>
<dbReference type="SUPFAM" id="SSF57903">
    <property type="entry name" value="FYVE/PHD zinc finger"/>
    <property type="match status" value="1"/>
</dbReference>
<dbReference type="GO" id="GO:0005886">
    <property type="term" value="C:plasma membrane"/>
    <property type="evidence" value="ECO:0007669"/>
    <property type="project" value="UniProtKB-SubCell"/>
</dbReference>
<keyword evidence="10" id="KW-0472">Membrane</keyword>
<evidence type="ECO:0000256" key="9">
    <source>
        <dbReference type="ARBA" id="ARBA00022927"/>
    </source>
</evidence>
<evidence type="ECO:0000256" key="13">
    <source>
        <dbReference type="ARBA" id="ARBA00023329"/>
    </source>
</evidence>
<name>A0A8J1UU56_OWEFU</name>
<feature type="region of interest" description="Disordered" evidence="14">
    <location>
        <begin position="671"/>
        <end position="697"/>
    </location>
</feature>
<dbReference type="CDD" id="cd22065">
    <property type="entry name" value="WH2_Spire_1-2_r1"/>
    <property type="match status" value="1"/>
</dbReference>
<protein>
    <submittedName>
        <fullName evidence="15">Uncharacterized protein</fullName>
    </submittedName>
</protein>
<comment type="similarity">
    <text evidence="4">Belongs to the spire family.</text>
</comment>
<comment type="caution">
    <text evidence="15">The sequence shown here is derived from an EMBL/GenBank/DDBJ whole genome shotgun (WGS) entry which is preliminary data.</text>
</comment>
<dbReference type="EMBL" id="CAIIXF020000003">
    <property type="protein sequence ID" value="CAH1778710.1"/>
    <property type="molecule type" value="Genomic_DNA"/>
</dbReference>
<dbReference type="PANTHER" id="PTHR21345:SF3">
    <property type="entry name" value="PROTEIN SPIRE"/>
    <property type="match status" value="1"/>
</dbReference>
<dbReference type="InterPro" id="IPR011019">
    <property type="entry name" value="KIND_dom"/>
</dbReference>
<proteinExistence type="inferred from homology"/>
<dbReference type="PROSITE" id="PS51377">
    <property type="entry name" value="KIND"/>
    <property type="match status" value="1"/>
</dbReference>
<feature type="compositionally biased region" description="Acidic residues" evidence="14">
    <location>
        <begin position="380"/>
        <end position="396"/>
    </location>
</feature>
<dbReference type="GO" id="GO:0030659">
    <property type="term" value="C:cytoplasmic vesicle membrane"/>
    <property type="evidence" value="ECO:0007669"/>
    <property type="project" value="UniProtKB-SubCell"/>
</dbReference>
<evidence type="ECO:0000256" key="6">
    <source>
        <dbReference type="ARBA" id="ARBA00022475"/>
    </source>
</evidence>
<reference evidence="15" key="1">
    <citation type="submission" date="2022-03" db="EMBL/GenBank/DDBJ databases">
        <authorList>
            <person name="Martin C."/>
        </authorList>
    </citation>
    <scope>NUCLEOTIDE SEQUENCE</scope>
</reference>
<evidence type="ECO:0000256" key="11">
    <source>
        <dbReference type="ARBA" id="ARBA00023203"/>
    </source>
</evidence>
<dbReference type="Pfam" id="PF16474">
    <property type="entry name" value="KIND"/>
    <property type="match status" value="1"/>
</dbReference>
<dbReference type="OrthoDB" id="10043757at2759"/>
<dbReference type="AlphaFoldDB" id="A0A8J1UU56"/>
<feature type="compositionally biased region" description="Polar residues" evidence="14">
    <location>
        <begin position="545"/>
        <end position="554"/>
    </location>
</feature>
<dbReference type="GO" id="GO:0008017">
    <property type="term" value="F:microtubule binding"/>
    <property type="evidence" value="ECO:0007669"/>
    <property type="project" value="TreeGrafter"/>
</dbReference>
<dbReference type="GO" id="GO:0051295">
    <property type="term" value="P:establishment of meiotic spindle localization"/>
    <property type="evidence" value="ECO:0007669"/>
    <property type="project" value="TreeGrafter"/>
</dbReference>
<evidence type="ECO:0000256" key="4">
    <source>
        <dbReference type="ARBA" id="ARBA00010956"/>
    </source>
</evidence>
<dbReference type="SMART" id="SM00750">
    <property type="entry name" value="KIND"/>
    <property type="match status" value="1"/>
</dbReference>
<keyword evidence="8" id="KW-0677">Repeat</keyword>
<evidence type="ECO:0000256" key="2">
    <source>
        <dbReference type="ARBA" id="ARBA00004245"/>
    </source>
</evidence>
<dbReference type="GO" id="GO:0040038">
    <property type="term" value="P:polar body extrusion after meiotic divisions"/>
    <property type="evidence" value="ECO:0007669"/>
    <property type="project" value="TreeGrafter"/>
</dbReference>
<evidence type="ECO:0000256" key="3">
    <source>
        <dbReference type="ARBA" id="ARBA00004413"/>
    </source>
</evidence>
<dbReference type="GO" id="GO:0003779">
    <property type="term" value="F:actin binding"/>
    <property type="evidence" value="ECO:0007669"/>
    <property type="project" value="UniProtKB-KW"/>
</dbReference>